<feature type="compositionally biased region" description="Gly residues" evidence="1">
    <location>
        <begin position="187"/>
        <end position="199"/>
    </location>
</feature>
<dbReference type="AlphaFoldDB" id="A0A0N1GWP1"/>
<comment type="caution">
    <text evidence="2">The sequence shown here is derived from an EMBL/GenBank/DDBJ whole genome shotgun (WGS) entry which is preliminary data.</text>
</comment>
<evidence type="ECO:0000313" key="2">
    <source>
        <dbReference type="EMBL" id="KPI34377.1"/>
    </source>
</evidence>
<proteinExistence type="predicted"/>
<protein>
    <submittedName>
        <fullName evidence="2">pH-response regulator protein palI/RIM9</fullName>
    </submittedName>
</protein>
<feature type="compositionally biased region" description="Polar residues" evidence="1">
    <location>
        <begin position="157"/>
        <end position="174"/>
    </location>
</feature>
<feature type="region of interest" description="Disordered" evidence="1">
    <location>
        <begin position="19"/>
        <end position="226"/>
    </location>
</feature>
<reference evidence="2 3" key="1">
    <citation type="submission" date="2015-06" db="EMBL/GenBank/DDBJ databases">
        <title>Draft genome of the ant-associated black yeast Phialophora attae CBS 131958.</title>
        <authorList>
            <person name="Moreno L.F."/>
            <person name="Stielow B.J."/>
            <person name="de Hoog S."/>
            <person name="Vicente V.A."/>
            <person name="Weiss V.A."/>
            <person name="de Vries M."/>
            <person name="Cruz L.M."/>
            <person name="Souza E.M."/>
        </authorList>
    </citation>
    <scope>NUCLEOTIDE SEQUENCE [LARGE SCALE GENOMIC DNA]</scope>
    <source>
        <strain evidence="2 3">CBS 131958</strain>
    </source>
</reference>
<gene>
    <name evidence="2" type="ORF">AB675_3237</name>
</gene>
<feature type="compositionally biased region" description="Basic and acidic residues" evidence="1">
    <location>
        <begin position="87"/>
        <end position="97"/>
    </location>
</feature>
<feature type="compositionally biased region" description="Polar residues" evidence="1">
    <location>
        <begin position="121"/>
        <end position="135"/>
    </location>
</feature>
<dbReference type="STRING" id="1664694.A0A0N1GWP1"/>
<evidence type="ECO:0000313" key="3">
    <source>
        <dbReference type="Proteomes" id="UP000038010"/>
    </source>
</evidence>
<dbReference type="EMBL" id="LFJN01000062">
    <property type="protein sequence ID" value="KPI34377.1"/>
    <property type="molecule type" value="Genomic_DNA"/>
</dbReference>
<keyword evidence="3" id="KW-1185">Reference proteome</keyword>
<dbReference type="VEuPathDB" id="FungiDB:AB675_3237"/>
<dbReference type="RefSeq" id="XP_017994340.1">
    <property type="nucleotide sequence ID" value="XM_018143269.1"/>
</dbReference>
<dbReference type="OrthoDB" id="2354757at2759"/>
<dbReference type="GeneID" id="28735149"/>
<accession>A0A0N1GWP1</accession>
<dbReference type="Proteomes" id="UP000038010">
    <property type="component" value="Unassembled WGS sequence"/>
</dbReference>
<organism evidence="2 3">
    <name type="scientific">Cyphellophora attinorum</name>
    <dbReference type="NCBI Taxonomy" id="1664694"/>
    <lineage>
        <taxon>Eukaryota</taxon>
        <taxon>Fungi</taxon>
        <taxon>Dikarya</taxon>
        <taxon>Ascomycota</taxon>
        <taxon>Pezizomycotina</taxon>
        <taxon>Eurotiomycetes</taxon>
        <taxon>Chaetothyriomycetidae</taxon>
        <taxon>Chaetothyriales</taxon>
        <taxon>Cyphellophoraceae</taxon>
        <taxon>Cyphellophora</taxon>
    </lineage>
</organism>
<name>A0A0N1GWP1_9EURO</name>
<evidence type="ECO:0000256" key="1">
    <source>
        <dbReference type="SAM" id="MobiDB-lite"/>
    </source>
</evidence>
<feature type="compositionally biased region" description="Pro residues" evidence="1">
    <location>
        <begin position="58"/>
        <end position="68"/>
    </location>
</feature>
<sequence>MDGRGVPAEAAYVPARSGWNNAAAELPSSSSNVGSYGRAERVNSGGSDIYYEDVDPKFAPPEPMPPLPSQAGRLPPVLAAGPPHQQTYHDESPDSVHAHHIQPPPLTNSYEDLPGARSPAESETSNFTSVSQRGVNPNWRPGYPGEFQGGGPGPMRRQSNTQARQDILLNNNPDFQLPGMTPPGRRPMGGRGGGFGPGPSGRMPPPADGPYPRGMPMIPDGGVREI</sequence>